<name>A0A163DK33_9NEIS</name>
<dbReference type="STRING" id="1452487.AVW16_05770"/>
<dbReference type="InterPro" id="IPR025392">
    <property type="entry name" value="DUF4124"/>
</dbReference>
<feature type="compositionally biased region" description="Basic and acidic residues" evidence="1">
    <location>
        <begin position="48"/>
        <end position="81"/>
    </location>
</feature>
<keyword evidence="2" id="KW-0732">Signal</keyword>
<evidence type="ECO:0000313" key="5">
    <source>
        <dbReference type="Proteomes" id="UP000076625"/>
    </source>
</evidence>
<organism evidence="4 5">
    <name type="scientific">Crenobacter luteus</name>
    <dbReference type="NCBI Taxonomy" id="1452487"/>
    <lineage>
        <taxon>Bacteria</taxon>
        <taxon>Pseudomonadati</taxon>
        <taxon>Pseudomonadota</taxon>
        <taxon>Betaproteobacteria</taxon>
        <taxon>Neisseriales</taxon>
        <taxon>Neisseriaceae</taxon>
        <taxon>Crenobacter</taxon>
    </lineage>
</organism>
<reference evidence="5" key="1">
    <citation type="submission" date="2016-01" db="EMBL/GenBank/DDBJ databases">
        <title>Draft genome of Chromobacterium sp. F49.</title>
        <authorList>
            <person name="Hong K.W."/>
        </authorList>
    </citation>
    <scope>NUCLEOTIDE SEQUENCE [LARGE SCALE GENOMIC DNA]</scope>
    <source>
        <strain evidence="5">CN10</strain>
    </source>
</reference>
<feature type="region of interest" description="Disordered" evidence="1">
    <location>
        <begin position="34"/>
        <end position="81"/>
    </location>
</feature>
<feature type="signal peptide" evidence="2">
    <location>
        <begin position="1"/>
        <end position="19"/>
    </location>
</feature>
<dbReference type="AlphaFoldDB" id="A0A163DK33"/>
<feature type="chain" id="PRO_5007842393" description="DUF4124 domain-containing protein" evidence="2">
    <location>
        <begin position="20"/>
        <end position="173"/>
    </location>
</feature>
<feature type="domain" description="DUF4124" evidence="3">
    <location>
        <begin position="9"/>
        <end position="64"/>
    </location>
</feature>
<evidence type="ECO:0000313" key="4">
    <source>
        <dbReference type="EMBL" id="KZE34827.1"/>
    </source>
</evidence>
<evidence type="ECO:0000256" key="2">
    <source>
        <dbReference type="SAM" id="SignalP"/>
    </source>
</evidence>
<evidence type="ECO:0000259" key="3">
    <source>
        <dbReference type="Pfam" id="PF13511"/>
    </source>
</evidence>
<proteinExistence type="predicted"/>
<protein>
    <recommendedName>
        <fullName evidence="3">DUF4124 domain-containing protein</fullName>
    </recommendedName>
</protein>
<dbReference type="Pfam" id="PF13511">
    <property type="entry name" value="DUF4124"/>
    <property type="match status" value="1"/>
</dbReference>
<accession>A0A163DK33</accession>
<dbReference type="EMBL" id="LQQU01000005">
    <property type="protein sequence ID" value="KZE34827.1"/>
    <property type="molecule type" value="Genomic_DNA"/>
</dbReference>
<evidence type="ECO:0000256" key="1">
    <source>
        <dbReference type="SAM" id="MobiDB-lite"/>
    </source>
</evidence>
<dbReference type="RefSeq" id="WP_066609903.1">
    <property type="nucleotide sequence ID" value="NZ_LQQU01000005.1"/>
</dbReference>
<keyword evidence="5" id="KW-1185">Reference proteome</keyword>
<dbReference type="Proteomes" id="UP000076625">
    <property type="component" value="Unassembled WGS sequence"/>
</dbReference>
<gene>
    <name evidence="4" type="ORF">AVW16_05770</name>
</gene>
<sequence>MRPSLLAVLLACAPVLASATLFKWVDEQGRVHYSDRPPMQAQPQGVSELDRQGRVKREAESAAQQRAREADEAARRAAEAQVREAARRDRALLESYRGPADVERERDRRLAENRVALQGLLAEREALAAKSAGDAALAAIDARIARQRAEAARIRARADADIQRLRLLRGEAP</sequence>
<comment type="caution">
    <text evidence="4">The sequence shown here is derived from an EMBL/GenBank/DDBJ whole genome shotgun (WGS) entry which is preliminary data.</text>
</comment>
<dbReference type="OrthoDB" id="7064973at2"/>